<comment type="caution">
    <text evidence="1">The sequence shown here is derived from an EMBL/GenBank/DDBJ whole genome shotgun (WGS) entry which is preliminary data.</text>
</comment>
<evidence type="ECO:0000313" key="1">
    <source>
        <dbReference type="EMBL" id="EKB50469.1"/>
    </source>
</evidence>
<reference evidence="1 2" key="1">
    <citation type="journal article" date="2012" name="J. Bacteriol.">
        <title>Draft Genome Sequence of Cecembia lonarensis Strain LW9T, Isolated from Lonar Lake, a Haloalkaline Lake in India.</title>
        <authorList>
            <person name="Shivaji S."/>
            <person name="Ara S."/>
            <person name="Singh A."/>
            <person name="Pinnaka A.K."/>
        </authorList>
    </citation>
    <scope>NUCLEOTIDE SEQUENCE [LARGE SCALE GENOMIC DNA]</scope>
    <source>
        <strain evidence="1 2">LW9</strain>
    </source>
</reference>
<organism evidence="1 2">
    <name type="scientific">Cecembia lonarensis (strain CCUG 58316 / KCTC 22772 / LW9)</name>
    <dbReference type="NCBI Taxonomy" id="1225176"/>
    <lineage>
        <taxon>Bacteria</taxon>
        <taxon>Pseudomonadati</taxon>
        <taxon>Bacteroidota</taxon>
        <taxon>Cytophagia</taxon>
        <taxon>Cytophagales</taxon>
        <taxon>Cyclobacteriaceae</taxon>
        <taxon>Cecembia</taxon>
    </lineage>
</organism>
<evidence type="ECO:0000313" key="2">
    <source>
        <dbReference type="Proteomes" id="UP000004478"/>
    </source>
</evidence>
<dbReference type="OrthoDB" id="9798714at2"/>
<dbReference type="PROSITE" id="PS51257">
    <property type="entry name" value="PROKAR_LIPOPROTEIN"/>
    <property type="match status" value="1"/>
</dbReference>
<dbReference type="Proteomes" id="UP000004478">
    <property type="component" value="Unassembled WGS sequence"/>
</dbReference>
<dbReference type="EMBL" id="AMGM01000008">
    <property type="protein sequence ID" value="EKB50469.1"/>
    <property type="molecule type" value="Genomic_DNA"/>
</dbReference>
<sequence length="290" mass="33000">MKKNHLLFAMLLLFNLSFSIGCWGQISDGRSLLWKISGDKLPADSYLFGTIHIICQDQFKMDERILKAFESSEKIALELNLSDQNELMAMQKLSMNENFSNIQDEFEEEDREAIDAFLTEHYGIGLQQFGIFKPFALSSLILVKLLPCEEVGSYELFFVEKAKEKSIPMMGLESGDFQAGLFDQIPLQQQLVDLGRMVTDPESLKEFEELVKAYLDEDIDRLYALITEADLFVEYGDLLLVERNKNWIPIIESLIMEQSTFIAVGSGHLASEVGIIQLLRNAGYSVEPIK</sequence>
<dbReference type="InterPro" id="IPR047111">
    <property type="entry name" value="YbaP-like"/>
</dbReference>
<protein>
    <submittedName>
        <fullName evidence="1">TraB family protein</fullName>
    </submittedName>
</protein>
<dbReference type="AlphaFoldDB" id="K1M2E8"/>
<keyword evidence="2" id="KW-1185">Reference proteome</keyword>
<dbReference type="CDD" id="cd14789">
    <property type="entry name" value="Tiki"/>
    <property type="match status" value="1"/>
</dbReference>
<dbReference type="RefSeq" id="WP_009183895.1">
    <property type="nucleotide sequence ID" value="NZ_AMGM01000008.1"/>
</dbReference>
<dbReference type="InterPro" id="IPR002816">
    <property type="entry name" value="TraB/PrgY/GumN_fam"/>
</dbReference>
<gene>
    <name evidence="1" type="ORF">B879_00851</name>
</gene>
<dbReference type="PANTHER" id="PTHR40590:SF1">
    <property type="entry name" value="CYTOPLASMIC PROTEIN"/>
    <property type="match status" value="1"/>
</dbReference>
<proteinExistence type="predicted"/>
<dbReference type="PANTHER" id="PTHR40590">
    <property type="entry name" value="CYTOPLASMIC PROTEIN-RELATED"/>
    <property type="match status" value="1"/>
</dbReference>
<accession>K1M2E8</accession>
<name>K1M2E8_CECL9</name>
<dbReference type="Pfam" id="PF01963">
    <property type="entry name" value="TraB_PrgY_gumN"/>
    <property type="match status" value="1"/>
</dbReference>